<reference evidence="1" key="1">
    <citation type="submission" date="2023-04" db="EMBL/GenBank/DDBJ databases">
        <title>A chromosome-level genome assembly of the parasitoid wasp Eretmocerus hayati.</title>
        <authorList>
            <person name="Zhong Y."/>
            <person name="Liu S."/>
            <person name="Liu Y."/>
        </authorList>
    </citation>
    <scope>NUCLEOTIDE SEQUENCE</scope>
    <source>
        <strain evidence="1">ZJU_SS_LIU_2023</strain>
    </source>
</reference>
<gene>
    <name evidence="1" type="ORF">QAD02_004496</name>
</gene>
<keyword evidence="2" id="KW-1185">Reference proteome</keyword>
<evidence type="ECO:0000313" key="2">
    <source>
        <dbReference type="Proteomes" id="UP001239111"/>
    </source>
</evidence>
<dbReference type="Proteomes" id="UP001239111">
    <property type="component" value="Chromosome 3"/>
</dbReference>
<name>A0ACC2NSF5_9HYME</name>
<evidence type="ECO:0000313" key="1">
    <source>
        <dbReference type="EMBL" id="KAJ8673234.1"/>
    </source>
</evidence>
<sequence length="886" mass="100915">MDDVPCIIASLPNEDCKKDFFTRSCRTHKLSDLSENDLKLLQWRVPGVLITKDDMICAYHKYIFLDDYSSRQTKCCDPFKDHADKNRTKSLRVMTLNLCEEYLLATGSKLIPDQKFCPACRKKVNSKFHEKTTVTNTTQSTETEPMGCELIPKPEVEPASQTSNVTLTQSSVASTSSGSVFVTDSQEYLEKTRVLKIMLDGFGLPIPTRHALSSERFEKEVAKTAISAHTSLVQELNSVLGTQVKSLELSEDSSSLRAMISNLKNKYESVSNVSEKISLLTLLPSEWSKPKIQQNFKCSDYMIRKAKMLRETQGCLPGPSKRKSNYIHSQEIKDSITEFYRDDRNSRICAGTSEYKRVNDEDQNKKVKVQRRLLLYDLKDLYKMWLESESEKFQTVPGFTFFTMMRPLECVPAGDPSTHKVCVCAQHQNVKLKLQALSSSISYKDVLEICVCSTENPDCMLHKCRNCPGKDAIGQYFQRQEFYGSKESINYMCWKTTEIDQSARKSSRVDQSQKKTTEIKPSGGKAPKIIPKRGKAPKIIPKGGKAPKIRTKGAKATKIKPSEGKATKIEPSGEKATKSNKGGGESMKENQGEGKESTLTRVTLEKVTEKAEVFYEKLIDDLWKLTEHQYITESQKNSFYDQKENLNWLTLLIIMDFAENYTFIAQDSVQAFYFNNIQATLYPVVIYFRRHEGAPLEVLSLCIISDHMKHDASTVNLFQEKIMKEIKILFPWIKRIIYWTDGAPNQFKNKNYFSNLCNHQKDFGVEVETHNFFSTSHGKNACDGIGATVKRMVRRASLQLPPEQQILTPHRMYQYLSEHEKSTRFIWASSAECTERANQLQARYLSAKTVTHTRDFHCVKPLDSSTAQFKIVSSNGLPKTVKFVNG</sequence>
<comment type="caution">
    <text evidence="1">The sequence shown here is derived from an EMBL/GenBank/DDBJ whole genome shotgun (WGS) entry which is preliminary data.</text>
</comment>
<proteinExistence type="predicted"/>
<dbReference type="EMBL" id="CM056743">
    <property type="protein sequence ID" value="KAJ8673234.1"/>
    <property type="molecule type" value="Genomic_DNA"/>
</dbReference>
<accession>A0ACC2NSF5</accession>
<protein>
    <submittedName>
        <fullName evidence="1">Uncharacterized protein</fullName>
    </submittedName>
</protein>
<organism evidence="1 2">
    <name type="scientific">Eretmocerus hayati</name>
    <dbReference type="NCBI Taxonomy" id="131215"/>
    <lineage>
        <taxon>Eukaryota</taxon>
        <taxon>Metazoa</taxon>
        <taxon>Ecdysozoa</taxon>
        <taxon>Arthropoda</taxon>
        <taxon>Hexapoda</taxon>
        <taxon>Insecta</taxon>
        <taxon>Pterygota</taxon>
        <taxon>Neoptera</taxon>
        <taxon>Endopterygota</taxon>
        <taxon>Hymenoptera</taxon>
        <taxon>Apocrita</taxon>
        <taxon>Proctotrupomorpha</taxon>
        <taxon>Chalcidoidea</taxon>
        <taxon>Aphelinidae</taxon>
        <taxon>Aphelininae</taxon>
        <taxon>Eretmocerus</taxon>
    </lineage>
</organism>